<dbReference type="Gene3D" id="3.40.50.150">
    <property type="entry name" value="Vaccinia Virus protein VP39"/>
    <property type="match status" value="1"/>
</dbReference>
<gene>
    <name evidence="1" type="ORF">B0H15DRAFT_957435</name>
</gene>
<protein>
    <recommendedName>
        <fullName evidence="3">S-adenosyl-L-methionine-dependent methyltransferase</fullName>
    </recommendedName>
</protein>
<evidence type="ECO:0000313" key="2">
    <source>
        <dbReference type="Proteomes" id="UP001222325"/>
    </source>
</evidence>
<dbReference type="Proteomes" id="UP001222325">
    <property type="component" value="Unassembled WGS sequence"/>
</dbReference>
<proteinExistence type="predicted"/>
<dbReference type="Pfam" id="PF13489">
    <property type="entry name" value="Methyltransf_23"/>
    <property type="match status" value="1"/>
</dbReference>
<evidence type="ECO:0000313" key="1">
    <source>
        <dbReference type="EMBL" id="KAJ7071878.1"/>
    </source>
</evidence>
<evidence type="ECO:0008006" key="3">
    <source>
        <dbReference type="Google" id="ProtNLM"/>
    </source>
</evidence>
<dbReference type="AlphaFoldDB" id="A0AAD6TNN4"/>
<dbReference type="InterPro" id="IPR029063">
    <property type="entry name" value="SAM-dependent_MTases_sf"/>
</dbReference>
<comment type="caution">
    <text evidence="1">The sequence shown here is derived from an EMBL/GenBank/DDBJ whole genome shotgun (WGS) entry which is preliminary data.</text>
</comment>
<keyword evidence="2" id="KW-1185">Reference proteome</keyword>
<sequence length="324" mass="35212">MAAPATRYAIPATAPEKDRLAHQYTMMKHVYGWAAPVPATIDLAQVHAVLDIAAGTCVWALDVACAPQISARRGSVSIYACDINRAILPPEDVTDAAGITTFEQDVTQPFACEYHAKFDLVHMRFLTLCLTPEGWRAALANIHTLLAPGGQVLLDEVDLILFKEGQYSAGSSYDLDKYTGGPSWIDKANCMYTSIALRNDFVLGSSFRLGPMLERAGFTVAETEVAPTPIGKLCRKVAGLRGDSIAAYEALSADNFIFVLREFATRTLRGGRLEVQRGTRIVEKEALEAVLEEVRQGVRTEGAVVMCAYFVARKQEMGPFGSGS</sequence>
<dbReference type="CDD" id="cd02440">
    <property type="entry name" value="AdoMet_MTases"/>
    <property type="match status" value="1"/>
</dbReference>
<accession>A0AAD6TNN4</accession>
<name>A0AAD6TNN4_9AGAR</name>
<dbReference type="SUPFAM" id="SSF53335">
    <property type="entry name" value="S-adenosyl-L-methionine-dependent methyltransferases"/>
    <property type="match status" value="1"/>
</dbReference>
<organism evidence="1 2">
    <name type="scientific">Mycena belliarum</name>
    <dbReference type="NCBI Taxonomy" id="1033014"/>
    <lineage>
        <taxon>Eukaryota</taxon>
        <taxon>Fungi</taxon>
        <taxon>Dikarya</taxon>
        <taxon>Basidiomycota</taxon>
        <taxon>Agaricomycotina</taxon>
        <taxon>Agaricomycetes</taxon>
        <taxon>Agaricomycetidae</taxon>
        <taxon>Agaricales</taxon>
        <taxon>Marasmiineae</taxon>
        <taxon>Mycenaceae</taxon>
        <taxon>Mycena</taxon>
    </lineage>
</organism>
<dbReference type="EMBL" id="JARJCN010000121">
    <property type="protein sequence ID" value="KAJ7071878.1"/>
    <property type="molecule type" value="Genomic_DNA"/>
</dbReference>
<reference evidence="1" key="1">
    <citation type="submission" date="2023-03" db="EMBL/GenBank/DDBJ databases">
        <title>Massive genome expansion in bonnet fungi (Mycena s.s.) driven by repeated elements and novel gene families across ecological guilds.</title>
        <authorList>
            <consortium name="Lawrence Berkeley National Laboratory"/>
            <person name="Harder C.B."/>
            <person name="Miyauchi S."/>
            <person name="Viragh M."/>
            <person name="Kuo A."/>
            <person name="Thoen E."/>
            <person name="Andreopoulos B."/>
            <person name="Lu D."/>
            <person name="Skrede I."/>
            <person name="Drula E."/>
            <person name="Henrissat B."/>
            <person name="Morin E."/>
            <person name="Kohler A."/>
            <person name="Barry K."/>
            <person name="LaButti K."/>
            <person name="Morin E."/>
            <person name="Salamov A."/>
            <person name="Lipzen A."/>
            <person name="Mereny Z."/>
            <person name="Hegedus B."/>
            <person name="Baldrian P."/>
            <person name="Stursova M."/>
            <person name="Weitz H."/>
            <person name="Taylor A."/>
            <person name="Grigoriev I.V."/>
            <person name="Nagy L.G."/>
            <person name="Martin F."/>
            <person name="Kauserud H."/>
        </authorList>
    </citation>
    <scope>NUCLEOTIDE SEQUENCE</scope>
    <source>
        <strain evidence="1">CBHHK173m</strain>
    </source>
</reference>